<dbReference type="HAMAP" id="MF_00298">
    <property type="entry name" value="Nudix_RppH"/>
    <property type="match status" value="1"/>
</dbReference>
<dbReference type="GO" id="GO:0016462">
    <property type="term" value="F:pyrophosphatase activity"/>
    <property type="evidence" value="ECO:0007669"/>
    <property type="project" value="UniProtKB-ARBA"/>
</dbReference>
<dbReference type="InterPro" id="IPR020084">
    <property type="entry name" value="NUDIX_hydrolase_CS"/>
</dbReference>
<dbReference type="Gene3D" id="3.90.79.10">
    <property type="entry name" value="Nucleoside Triphosphate Pyrophosphohydrolase"/>
    <property type="match status" value="1"/>
</dbReference>
<organism evidence="6 7">
    <name type="scientific">Abyssibacter profundi</name>
    <dbReference type="NCBI Taxonomy" id="2182787"/>
    <lineage>
        <taxon>Bacteria</taxon>
        <taxon>Pseudomonadati</taxon>
        <taxon>Pseudomonadota</taxon>
        <taxon>Gammaproteobacteria</taxon>
        <taxon>Chromatiales</taxon>
        <taxon>Oceanococcaceae</taxon>
        <taxon>Abyssibacter</taxon>
    </lineage>
</organism>
<gene>
    <name evidence="4" type="primary">rppH</name>
    <name evidence="4" type="synonym">nudH</name>
    <name evidence="6" type="ORF">DEH80_09155</name>
</gene>
<comment type="caution">
    <text evidence="6">The sequence shown here is derived from an EMBL/GenBank/DDBJ whole genome shotgun (WGS) entry which is preliminary data.</text>
</comment>
<dbReference type="InterPro" id="IPR000086">
    <property type="entry name" value="NUDIX_hydrolase_dom"/>
</dbReference>
<dbReference type="NCBIfam" id="NF001938">
    <property type="entry name" value="PRK00714.1-5"/>
    <property type="match status" value="1"/>
</dbReference>
<proteinExistence type="inferred from homology"/>
<dbReference type="InterPro" id="IPR015797">
    <property type="entry name" value="NUDIX_hydrolase-like_dom_sf"/>
</dbReference>
<keyword evidence="7" id="KW-1185">Reference proteome</keyword>
<dbReference type="RefSeq" id="WP_109720342.1">
    <property type="nucleotide sequence ID" value="NZ_QEQK01000007.1"/>
</dbReference>
<dbReference type="Pfam" id="PF00293">
    <property type="entry name" value="NUDIX"/>
    <property type="match status" value="1"/>
</dbReference>
<evidence type="ECO:0000313" key="6">
    <source>
        <dbReference type="EMBL" id="PWN56126.1"/>
    </source>
</evidence>
<dbReference type="SUPFAM" id="SSF55811">
    <property type="entry name" value="Nudix"/>
    <property type="match status" value="1"/>
</dbReference>
<comment type="cofactor">
    <cofactor evidence="2">
        <name>Mg(2+)</name>
        <dbReference type="ChEBI" id="CHEBI:18420"/>
    </cofactor>
</comment>
<accession>A0A363UL18</accession>
<dbReference type="PROSITE" id="PS00893">
    <property type="entry name" value="NUDIX_BOX"/>
    <property type="match status" value="1"/>
</dbReference>
<dbReference type="CDD" id="cd03671">
    <property type="entry name" value="NUDIX_Ap4A_hydrolase_plant_like"/>
    <property type="match status" value="1"/>
</dbReference>
<dbReference type="InterPro" id="IPR020476">
    <property type="entry name" value="Nudix_hydrolase"/>
</dbReference>
<dbReference type="EC" id="3.6.1.-" evidence="4"/>
<keyword evidence="3 4" id="KW-0378">Hydrolase</keyword>
<protein>
    <recommendedName>
        <fullName evidence="4">RNA pyrophosphohydrolase</fullName>
        <ecNumber evidence="4">3.6.1.-</ecNumber>
    </recommendedName>
    <alternativeName>
        <fullName evidence="4">(Di)nucleoside polyphosphate hydrolase</fullName>
    </alternativeName>
</protein>
<feature type="short sequence motif" description="Nudix box" evidence="4">
    <location>
        <begin position="38"/>
        <end position="59"/>
    </location>
</feature>
<comment type="cofactor">
    <cofactor evidence="1">
        <name>Mn(2+)</name>
        <dbReference type="ChEBI" id="CHEBI:29035"/>
    </cofactor>
</comment>
<sequence length="160" mass="18815">MIDADGFRANVGIIIANDKGELLIAKRIGQDAWQFPQGGISRGESPRQAMYRELHEELGLDPDDVECLGRTERWLRYRLPKRFVRRNKRPLCIGQKQIWYLLRLRSDESAIRFDAHDEPEFERWQWVGPDEPAERVIFFKRDVYRRALNELGPLIQPPTG</sequence>
<evidence type="ECO:0000256" key="3">
    <source>
        <dbReference type="ARBA" id="ARBA00022801"/>
    </source>
</evidence>
<reference evidence="6 7" key="1">
    <citation type="submission" date="2018-05" db="EMBL/GenBank/DDBJ databases">
        <title>Abyssibacter profundi OUC007T gen. nov., sp. nov, a marine bacterium isolated from seawater of the Mariana Trench.</title>
        <authorList>
            <person name="Zhou S."/>
        </authorList>
    </citation>
    <scope>NUCLEOTIDE SEQUENCE [LARGE SCALE GENOMIC DNA]</scope>
    <source>
        <strain evidence="6 7">OUC007</strain>
    </source>
</reference>
<comment type="function">
    <text evidence="4">Accelerates the degradation of transcripts by removing pyrophosphate from the 5'-end of triphosphorylated RNA, leading to a more labile monophosphorylated state that can stimulate subsequent ribonuclease cleavage.</text>
</comment>
<dbReference type="InterPro" id="IPR022927">
    <property type="entry name" value="RppH"/>
</dbReference>
<dbReference type="AlphaFoldDB" id="A0A363UL18"/>
<evidence type="ECO:0000256" key="2">
    <source>
        <dbReference type="ARBA" id="ARBA00001946"/>
    </source>
</evidence>
<dbReference type="PROSITE" id="PS51462">
    <property type="entry name" value="NUDIX"/>
    <property type="match status" value="1"/>
</dbReference>
<evidence type="ECO:0000256" key="1">
    <source>
        <dbReference type="ARBA" id="ARBA00001936"/>
    </source>
</evidence>
<evidence type="ECO:0000256" key="4">
    <source>
        <dbReference type="HAMAP-Rule" id="MF_00298"/>
    </source>
</evidence>
<comment type="cofactor">
    <cofactor evidence="4">
        <name>a divalent metal cation</name>
        <dbReference type="ChEBI" id="CHEBI:60240"/>
    </cofactor>
</comment>
<evidence type="ECO:0000313" key="7">
    <source>
        <dbReference type="Proteomes" id="UP000251800"/>
    </source>
</evidence>
<dbReference type="OrthoDB" id="9816040at2"/>
<dbReference type="NCBIfam" id="NF001937">
    <property type="entry name" value="PRK00714.1-4"/>
    <property type="match status" value="1"/>
</dbReference>
<dbReference type="PRINTS" id="PR00502">
    <property type="entry name" value="NUDIXFAMILY"/>
</dbReference>
<comment type="similarity">
    <text evidence="4">Belongs to the Nudix hydrolase family. RppH subfamily.</text>
</comment>
<dbReference type="EMBL" id="QEQK01000007">
    <property type="protein sequence ID" value="PWN56126.1"/>
    <property type="molecule type" value="Genomic_DNA"/>
</dbReference>
<dbReference type="Proteomes" id="UP000251800">
    <property type="component" value="Unassembled WGS sequence"/>
</dbReference>
<feature type="domain" description="Nudix hydrolase" evidence="5">
    <location>
        <begin position="6"/>
        <end position="149"/>
    </location>
</feature>
<dbReference type="PANTHER" id="PTHR43046:SF14">
    <property type="entry name" value="MUTT_NUDIX FAMILY PROTEIN"/>
    <property type="match status" value="1"/>
</dbReference>
<name>A0A363UL18_9GAMM</name>
<dbReference type="PANTHER" id="PTHR43046">
    <property type="entry name" value="GDP-MANNOSE MANNOSYL HYDROLASE"/>
    <property type="match status" value="1"/>
</dbReference>
<evidence type="ECO:0000259" key="5">
    <source>
        <dbReference type="PROSITE" id="PS51462"/>
    </source>
</evidence>